<accession>A0A0A9CXD2</accession>
<proteinExistence type="predicted"/>
<name>A0A0A9CXD2_ARUDO</name>
<evidence type="ECO:0000313" key="1">
    <source>
        <dbReference type="EMBL" id="JAD80271.1"/>
    </source>
</evidence>
<reference evidence="1" key="1">
    <citation type="submission" date="2014-09" db="EMBL/GenBank/DDBJ databases">
        <authorList>
            <person name="Magalhaes I.L.F."/>
            <person name="Oliveira U."/>
            <person name="Santos F.R."/>
            <person name="Vidigal T.H.D.A."/>
            <person name="Brescovit A.D."/>
            <person name="Santos A.J."/>
        </authorList>
    </citation>
    <scope>NUCLEOTIDE SEQUENCE</scope>
    <source>
        <tissue evidence="1">Shoot tissue taken approximately 20 cm above the soil surface</tissue>
    </source>
</reference>
<organism evidence="1">
    <name type="scientific">Arundo donax</name>
    <name type="common">Giant reed</name>
    <name type="synonym">Donax arundinaceus</name>
    <dbReference type="NCBI Taxonomy" id="35708"/>
    <lineage>
        <taxon>Eukaryota</taxon>
        <taxon>Viridiplantae</taxon>
        <taxon>Streptophyta</taxon>
        <taxon>Embryophyta</taxon>
        <taxon>Tracheophyta</taxon>
        <taxon>Spermatophyta</taxon>
        <taxon>Magnoliopsida</taxon>
        <taxon>Liliopsida</taxon>
        <taxon>Poales</taxon>
        <taxon>Poaceae</taxon>
        <taxon>PACMAD clade</taxon>
        <taxon>Arundinoideae</taxon>
        <taxon>Arundineae</taxon>
        <taxon>Arundo</taxon>
    </lineage>
</organism>
<protein>
    <submittedName>
        <fullName evidence="1">Uncharacterized protein</fullName>
    </submittedName>
</protein>
<dbReference type="AlphaFoldDB" id="A0A0A9CXD2"/>
<sequence>MLRQSVFFETWSIASAKLWCIYSSWIAHRLKEYQKISLQNCVPSS</sequence>
<reference evidence="1" key="2">
    <citation type="journal article" date="2015" name="Data Brief">
        <title>Shoot transcriptome of the giant reed, Arundo donax.</title>
        <authorList>
            <person name="Barrero R.A."/>
            <person name="Guerrero F.D."/>
            <person name="Moolhuijzen P."/>
            <person name="Goolsby J.A."/>
            <person name="Tidwell J."/>
            <person name="Bellgard S.E."/>
            <person name="Bellgard M.I."/>
        </authorList>
    </citation>
    <scope>NUCLEOTIDE SEQUENCE</scope>
    <source>
        <tissue evidence="1">Shoot tissue taken approximately 20 cm above the soil surface</tissue>
    </source>
</reference>
<dbReference type="EMBL" id="GBRH01217624">
    <property type="protein sequence ID" value="JAD80271.1"/>
    <property type="molecule type" value="Transcribed_RNA"/>
</dbReference>